<dbReference type="Proteomes" id="UP000324907">
    <property type="component" value="Unassembled WGS sequence"/>
</dbReference>
<feature type="transmembrane region" description="Helical" evidence="8">
    <location>
        <begin position="246"/>
        <end position="268"/>
    </location>
</feature>
<dbReference type="PANTHER" id="PTHR22883">
    <property type="entry name" value="ZINC FINGER DHHC DOMAIN CONTAINING PROTEIN"/>
    <property type="match status" value="1"/>
</dbReference>
<dbReference type="GO" id="GO:0006612">
    <property type="term" value="P:protein targeting to membrane"/>
    <property type="evidence" value="ECO:0007669"/>
    <property type="project" value="TreeGrafter"/>
</dbReference>
<evidence type="ECO:0000256" key="6">
    <source>
        <dbReference type="ARBA" id="ARBA00023315"/>
    </source>
</evidence>
<keyword evidence="14" id="KW-1185">Reference proteome</keyword>
<comment type="domain">
    <text evidence="8">The DHHC domain is required for palmitoyltransferase activity.</text>
</comment>
<keyword evidence="4 8" id="KW-1133">Transmembrane helix</keyword>
<evidence type="ECO:0000256" key="3">
    <source>
        <dbReference type="ARBA" id="ARBA00022692"/>
    </source>
</evidence>
<dbReference type="Proteomes" id="UP000323011">
    <property type="component" value="Unassembled WGS sequence"/>
</dbReference>
<dbReference type="PANTHER" id="PTHR22883:SF23">
    <property type="entry name" value="PALMITOYLTRANSFERASE ZDHHC6"/>
    <property type="match status" value="1"/>
</dbReference>
<reference evidence="10" key="2">
    <citation type="submission" date="2021-01" db="EMBL/GenBank/DDBJ databases">
        <authorList>
            <person name="Corre E."/>
            <person name="Pelletier E."/>
            <person name="Niang G."/>
            <person name="Scheremetjew M."/>
            <person name="Finn R."/>
            <person name="Kale V."/>
            <person name="Holt S."/>
            <person name="Cochrane G."/>
            <person name="Meng A."/>
            <person name="Brown T."/>
            <person name="Cohen L."/>
        </authorList>
    </citation>
    <scope>NUCLEOTIDE SEQUENCE</scope>
    <source>
        <strain evidence="10">E4-10</strain>
    </source>
</reference>
<protein>
    <recommendedName>
        <fullName evidence="8">Palmitoyltransferase</fullName>
        <ecNumber evidence="8">2.3.1.225</ecNumber>
    </recommendedName>
</protein>
<evidence type="ECO:0000313" key="11">
    <source>
        <dbReference type="EMBL" id="KAA0148702.1"/>
    </source>
</evidence>
<dbReference type="GO" id="GO:0005794">
    <property type="term" value="C:Golgi apparatus"/>
    <property type="evidence" value="ECO:0007669"/>
    <property type="project" value="TreeGrafter"/>
</dbReference>
<feature type="transmembrane region" description="Helical" evidence="8">
    <location>
        <begin position="46"/>
        <end position="70"/>
    </location>
</feature>
<evidence type="ECO:0000259" key="9">
    <source>
        <dbReference type="Pfam" id="PF01529"/>
    </source>
</evidence>
<dbReference type="GO" id="GO:0019706">
    <property type="term" value="F:protein-cysteine S-palmitoyltransferase activity"/>
    <property type="evidence" value="ECO:0007669"/>
    <property type="project" value="UniProtKB-EC"/>
</dbReference>
<evidence type="ECO:0000256" key="8">
    <source>
        <dbReference type="RuleBase" id="RU079119"/>
    </source>
</evidence>
<keyword evidence="5 8" id="KW-0472">Membrane</keyword>
<name>A0A5A8CQP1_CAFRO</name>
<dbReference type="GO" id="GO:0016020">
    <property type="term" value="C:membrane"/>
    <property type="evidence" value="ECO:0007669"/>
    <property type="project" value="UniProtKB-SubCell"/>
</dbReference>
<evidence type="ECO:0000313" key="13">
    <source>
        <dbReference type="EMBL" id="KAA0162476.1"/>
    </source>
</evidence>
<feature type="domain" description="Palmitoyltransferase DHHC" evidence="9">
    <location>
        <begin position="173"/>
        <end position="284"/>
    </location>
</feature>
<dbReference type="GO" id="GO:0005783">
    <property type="term" value="C:endoplasmic reticulum"/>
    <property type="evidence" value="ECO:0007669"/>
    <property type="project" value="TreeGrafter"/>
</dbReference>
<evidence type="ECO:0000313" key="12">
    <source>
        <dbReference type="EMBL" id="KAA0155028.1"/>
    </source>
</evidence>
<sequence length="429" mass="47458">MGVDTRPMWVRREKPSSSKVNKRRRAVGGCTCCTKELFPADWARFLLPWLLVLGFAALFLWVRGLGWLLSSIAGTAKFTATFFSEWSFVLSWSLCVWSLAVVHYASPGFIPLALTARSVAIDLLEPRVTAAKDFHWELKAYGPRAGELRTCKRNPAIQLTPLGSKNAMRICPVKPDRAHFCFFTGRTVLEMDHYCPWLGNCIGYGTRKPFLLSLWHGLCMGSSLFSAVAWDVVLAVTALPRAVAALPLFVVLLLGLFVMAILGVFFGYHFGLAAGNYTTIENHERRLAPRTQKVPTKLDVKAAFANHDAFRDAVKRTFPSSRPAKASLFVVFWREWAYTPSPWDHGLMSNLTHYFGAFLTWGLPVYLGIKQWQPWDVSIVPATHGADLTMAGGKGAIREAPLEPVGVSVQSLTPRSALVAASAILTGRG</sequence>
<dbReference type="InterPro" id="IPR039859">
    <property type="entry name" value="PFA4/ZDH16/20/ERF2-like"/>
</dbReference>
<keyword evidence="3 8" id="KW-0812">Transmembrane</keyword>
<evidence type="ECO:0000313" key="14">
    <source>
        <dbReference type="Proteomes" id="UP000323011"/>
    </source>
</evidence>
<evidence type="ECO:0000256" key="7">
    <source>
        <dbReference type="ARBA" id="ARBA00038298"/>
    </source>
</evidence>
<dbReference type="AlphaFoldDB" id="A0A5A8CQP1"/>
<dbReference type="Proteomes" id="UP000325113">
    <property type="component" value="Unassembled WGS sequence"/>
</dbReference>
<keyword evidence="2 8" id="KW-0808">Transferase</keyword>
<dbReference type="PROSITE" id="PS50216">
    <property type="entry name" value="DHHC"/>
    <property type="match status" value="1"/>
</dbReference>
<evidence type="ECO:0000256" key="4">
    <source>
        <dbReference type="ARBA" id="ARBA00022989"/>
    </source>
</evidence>
<evidence type="ECO:0000313" key="15">
    <source>
        <dbReference type="Proteomes" id="UP000324907"/>
    </source>
</evidence>
<evidence type="ECO:0000313" key="16">
    <source>
        <dbReference type="Proteomes" id="UP000325113"/>
    </source>
</evidence>
<gene>
    <name evidence="10" type="ORF">CROE0942_LOCUS7825</name>
    <name evidence="12" type="ORF">FNF28_06771</name>
    <name evidence="11" type="ORF">FNF29_06484</name>
    <name evidence="13" type="ORF">FNF31_03275</name>
</gene>
<dbReference type="EMBL" id="VLTL01000186">
    <property type="protein sequence ID" value="KAA0155028.1"/>
    <property type="molecule type" value="Genomic_DNA"/>
</dbReference>
<evidence type="ECO:0000313" key="10">
    <source>
        <dbReference type="EMBL" id="CAD8563448.1"/>
    </source>
</evidence>
<dbReference type="InterPro" id="IPR001594">
    <property type="entry name" value="Palmitoyltrfase_DHHC"/>
</dbReference>
<proteinExistence type="inferred from homology"/>
<comment type="catalytic activity">
    <reaction evidence="8">
        <text>L-cysteinyl-[protein] + hexadecanoyl-CoA = S-hexadecanoyl-L-cysteinyl-[protein] + CoA</text>
        <dbReference type="Rhea" id="RHEA:36683"/>
        <dbReference type="Rhea" id="RHEA-COMP:10131"/>
        <dbReference type="Rhea" id="RHEA-COMP:11032"/>
        <dbReference type="ChEBI" id="CHEBI:29950"/>
        <dbReference type="ChEBI" id="CHEBI:57287"/>
        <dbReference type="ChEBI" id="CHEBI:57379"/>
        <dbReference type="ChEBI" id="CHEBI:74151"/>
        <dbReference type="EC" id="2.3.1.225"/>
    </reaction>
</comment>
<evidence type="ECO:0000256" key="2">
    <source>
        <dbReference type="ARBA" id="ARBA00022679"/>
    </source>
</evidence>
<comment type="subcellular location">
    <subcellularLocation>
        <location evidence="1">Membrane</location>
        <topology evidence="1">Multi-pass membrane protein</topology>
    </subcellularLocation>
</comment>
<feature type="transmembrane region" description="Helical" evidence="8">
    <location>
        <begin position="82"/>
        <end position="105"/>
    </location>
</feature>
<dbReference type="Pfam" id="PF01529">
    <property type="entry name" value="DHHC"/>
    <property type="match status" value="1"/>
</dbReference>
<feature type="transmembrane region" description="Helical" evidence="8">
    <location>
        <begin position="214"/>
        <end position="239"/>
    </location>
</feature>
<organism evidence="12 15">
    <name type="scientific">Cafeteria roenbergensis</name>
    <name type="common">Marine flagellate</name>
    <dbReference type="NCBI Taxonomy" id="33653"/>
    <lineage>
        <taxon>Eukaryota</taxon>
        <taxon>Sar</taxon>
        <taxon>Stramenopiles</taxon>
        <taxon>Bigyra</taxon>
        <taxon>Opalozoa</taxon>
        <taxon>Bicosoecida</taxon>
        <taxon>Cafeteriaceae</taxon>
        <taxon>Cafeteria</taxon>
    </lineage>
</organism>
<evidence type="ECO:0000256" key="5">
    <source>
        <dbReference type="ARBA" id="ARBA00023136"/>
    </source>
</evidence>
<evidence type="ECO:0000256" key="1">
    <source>
        <dbReference type="ARBA" id="ARBA00004141"/>
    </source>
</evidence>
<dbReference type="EMBL" id="VLTM01000027">
    <property type="protein sequence ID" value="KAA0162476.1"/>
    <property type="molecule type" value="Genomic_DNA"/>
</dbReference>
<dbReference type="EC" id="2.3.1.225" evidence="8"/>
<reference evidence="14 15" key="1">
    <citation type="submission" date="2019-07" db="EMBL/GenBank/DDBJ databases">
        <title>Genomes of Cafeteria roenbergensis.</title>
        <authorList>
            <person name="Fischer M.G."/>
            <person name="Hackl T."/>
            <person name="Roman M."/>
        </authorList>
    </citation>
    <scope>NUCLEOTIDE SEQUENCE [LARGE SCALE GENOMIC DNA]</scope>
    <source>
        <strain evidence="11 14">BVI</strain>
        <strain evidence="13 16">Cflag</strain>
        <strain evidence="12 15">RCC970-E3</strain>
    </source>
</reference>
<accession>A0A5A8CQP1</accession>
<keyword evidence="6 8" id="KW-0012">Acyltransferase</keyword>
<dbReference type="EMBL" id="HBET01011340">
    <property type="protein sequence ID" value="CAD8563448.1"/>
    <property type="molecule type" value="Transcribed_RNA"/>
</dbReference>
<comment type="similarity">
    <text evidence="7">Belongs to the DHHC palmitoyltransferase family. PFA5 subfamily.</text>
</comment>
<dbReference type="EMBL" id="VLTN01000050">
    <property type="protein sequence ID" value="KAA0148702.1"/>
    <property type="molecule type" value="Genomic_DNA"/>
</dbReference>